<name>A0A8D1HT90_PIG</name>
<accession>A0A8D1HT90</accession>
<dbReference type="SUPFAM" id="SSF51726">
    <property type="entry name" value="UROD/MetE-like"/>
    <property type="match status" value="1"/>
</dbReference>
<evidence type="ECO:0000313" key="2">
    <source>
        <dbReference type="Ensembl" id="ENSSSCP00045023069.1"/>
    </source>
</evidence>
<evidence type="ECO:0000259" key="1">
    <source>
        <dbReference type="Pfam" id="PF01208"/>
    </source>
</evidence>
<dbReference type="Ensembl" id="ENSSSCT00045033275.1">
    <property type="protein sequence ID" value="ENSSSCP00045023069.1"/>
    <property type="gene ID" value="ENSSSCG00045019542.1"/>
</dbReference>
<dbReference type="Pfam" id="PF01208">
    <property type="entry name" value="URO-D"/>
    <property type="match status" value="1"/>
</dbReference>
<sequence length="88" mass="9985">MRQAGRYLPEFRETRAAQDFFSTCRSPEVCCELTLQVRGPQKRGGIYALNLPPSNLSLFPYSHCVASPWMLPSSSPTSSLYPRYLLKL</sequence>
<dbReference type="InterPro" id="IPR000257">
    <property type="entry name" value="Uroporphyrinogen_deCOase"/>
</dbReference>
<dbReference type="GO" id="GO:0006779">
    <property type="term" value="P:porphyrin-containing compound biosynthetic process"/>
    <property type="evidence" value="ECO:0007669"/>
    <property type="project" value="InterPro"/>
</dbReference>
<reference evidence="2" key="1">
    <citation type="submission" date="2025-08" db="UniProtKB">
        <authorList>
            <consortium name="Ensembl"/>
        </authorList>
    </citation>
    <scope>IDENTIFICATION</scope>
</reference>
<proteinExistence type="predicted"/>
<dbReference type="GO" id="GO:0004853">
    <property type="term" value="F:uroporphyrinogen decarboxylase activity"/>
    <property type="evidence" value="ECO:0007669"/>
    <property type="project" value="InterPro"/>
</dbReference>
<dbReference type="Proteomes" id="UP000694728">
    <property type="component" value="Unplaced"/>
</dbReference>
<evidence type="ECO:0000313" key="3">
    <source>
        <dbReference type="Proteomes" id="UP000694728"/>
    </source>
</evidence>
<dbReference type="InterPro" id="IPR038071">
    <property type="entry name" value="UROD/MetE-like_sf"/>
</dbReference>
<protein>
    <recommendedName>
        <fullName evidence="1">Uroporphyrinogen decarboxylase (URO-D) domain-containing protein</fullName>
    </recommendedName>
</protein>
<feature type="domain" description="Uroporphyrinogen decarboxylase (URO-D)" evidence="1">
    <location>
        <begin position="1"/>
        <end position="37"/>
    </location>
</feature>
<organism evidence="2 3">
    <name type="scientific">Sus scrofa</name>
    <name type="common">Pig</name>
    <dbReference type="NCBI Taxonomy" id="9823"/>
    <lineage>
        <taxon>Eukaryota</taxon>
        <taxon>Metazoa</taxon>
        <taxon>Chordata</taxon>
        <taxon>Craniata</taxon>
        <taxon>Vertebrata</taxon>
        <taxon>Euteleostomi</taxon>
        <taxon>Mammalia</taxon>
        <taxon>Eutheria</taxon>
        <taxon>Laurasiatheria</taxon>
        <taxon>Artiodactyla</taxon>
        <taxon>Suina</taxon>
        <taxon>Suidae</taxon>
        <taxon>Sus</taxon>
    </lineage>
</organism>
<dbReference type="AlphaFoldDB" id="A0A8D1HT90"/>
<dbReference type="Gene3D" id="3.20.20.210">
    <property type="match status" value="1"/>
</dbReference>